<dbReference type="EMBL" id="JAVDYI010000001">
    <property type="protein sequence ID" value="MDR7360127.1"/>
    <property type="molecule type" value="Genomic_DNA"/>
</dbReference>
<dbReference type="CDD" id="cd06578">
    <property type="entry name" value="HemD"/>
    <property type="match status" value="1"/>
</dbReference>
<dbReference type="Gene3D" id="3.40.50.10090">
    <property type="match status" value="2"/>
</dbReference>
<evidence type="ECO:0000313" key="11">
    <source>
        <dbReference type="EMBL" id="MDR7360127.1"/>
    </source>
</evidence>
<dbReference type="Proteomes" id="UP001183817">
    <property type="component" value="Unassembled WGS sequence"/>
</dbReference>
<reference evidence="11 12" key="1">
    <citation type="submission" date="2023-07" db="EMBL/GenBank/DDBJ databases">
        <title>Sequencing the genomes of 1000 actinobacteria strains.</title>
        <authorList>
            <person name="Klenk H.-P."/>
        </authorList>
    </citation>
    <scope>NUCLEOTIDE SEQUENCE [LARGE SCALE GENOMIC DNA]</scope>
    <source>
        <strain evidence="11 12">DSM 20167</strain>
    </source>
</reference>
<comment type="caution">
    <text evidence="11">The sequence shown here is derived from an EMBL/GenBank/DDBJ whole genome shotgun (WGS) entry which is preliminary data.</text>
</comment>
<name>A0ABU2BN89_9MICC</name>
<keyword evidence="4 9" id="KW-0456">Lyase</keyword>
<evidence type="ECO:0000256" key="6">
    <source>
        <dbReference type="ARBA" id="ARBA00037589"/>
    </source>
</evidence>
<comment type="similarity">
    <text evidence="2 9">Belongs to the uroporphyrinogen-III synthase family.</text>
</comment>
<dbReference type="PANTHER" id="PTHR38042:SF1">
    <property type="entry name" value="UROPORPHYRINOGEN-III SYNTHASE, CHLOROPLASTIC"/>
    <property type="match status" value="1"/>
</dbReference>
<dbReference type="Pfam" id="PF02602">
    <property type="entry name" value="HEM4"/>
    <property type="match status" value="1"/>
</dbReference>
<sequence>MNADSVLAGRTALLLRDPARAAETVARLAARGASAAVCRLIDFELPADTGVLDAGVRRLLDGEFDWLVLTSVNTARALELRARALGLELRIPRNTRVAVVGEATARAVKALGASVDFMPEHDHSARGMLAEWEELSSPPPAGKAHTAFMPQADIASPTLRDGFTASGWDAHIVIAYRTVPAPADPELALQPPLPDPDLPHGSHTLARDQLPAAVDRLDAVFFTSPSTVDQFLSLVPAPGANLALVAIGDSTAARLRAHGLEPTATAGFPTPEGLINAWEQSLQPAQEPPT</sequence>
<evidence type="ECO:0000256" key="9">
    <source>
        <dbReference type="RuleBase" id="RU366031"/>
    </source>
</evidence>
<dbReference type="SUPFAM" id="SSF69618">
    <property type="entry name" value="HemD-like"/>
    <property type="match status" value="1"/>
</dbReference>
<feature type="domain" description="Tetrapyrrole biosynthesis uroporphyrinogen III synthase" evidence="10">
    <location>
        <begin position="23"/>
        <end position="275"/>
    </location>
</feature>
<evidence type="ECO:0000256" key="1">
    <source>
        <dbReference type="ARBA" id="ARBA00004772"/>
    </source>
</evidence>
<gene>
    <name evidence="11" type="ORF">J2S64_003818</name>
</gene>
<evidence type="ECO:0000256" key="5">
    <source>
        <dbReference type="ARBA" id="ARBA00023244"/>
    </source>
</evidence>
<accession>A0ABU2BN89</accession>
<dbReference type="PANTHER" id="PTHR38042">
    <property type="entry name" value="UROPORPHYRINOGEN-III SYNTHASE, CHLOROPLASTIC"/>
    <property type="match status" value="1"/>
</dbReference>
<keyword evidence="12" id="KW-1185">Reference proteome</keyword>
<dbReference type="RefSeq" id="WP_310292879.1">
    <property type="nucleotide sequence ID" value="NZ_BAAAWO010000001.1"/>
</dbReference>
<evidence type="ECO:0000256" key="4">
    <source>
        <dbReference type="ARBA" id="ARBA00023239"/>
    </source>
</evidence>
<evidence type="ECO:0000256" key="3">
    <source>
        <dbReference type="ARBA" id="ARBA00013109"/>
    </source>
</evidence>
<protein>
    <recommendedName>
        <fullName evidence="7 9">Uroporphyrinogen-III synthase</fullName>
        <ecNumber evidence="3 9">4.2.1.75</ecNumber>
    </recommendedName>
</protein>
<evidence type="ECO:0000259" key="10">
    <source>
        <dbReference type="Pfam" id="PF02602"/>
    </source>
</evidence>
<dbReference type="InterPro" id="IPR036108">
    <property type="entry name" value="4pyrrol_syn_uPrphyn_synt_sf"/>
</dbReference>
<evidence type="ECO:0000313" key="12">
    <source>
        <dbReference type="Proteomes" id="UP001183817"/>
    </source>
</evidence>
<comment type="pathway">
    <text evidence="1 9">Porphyrin-containing compound metabolism; protoporphyrin-IX biosynthesis; coproporphyrinogen-III from 5-aminolevulinate: step 3/4.</text>
</comment>
<organism evidence="11 12">
    <name type="scientific">Paeniglutamicibacter sulfureus</name>
    <dbReference type="NCBI Taxonomy" id="43666"/>
    <lineage>
        <taxon>Bacteria</taxon>
        <taxon>Bacillati</taxon>
        <taxon>Actinomycetota</taxon>
        <taxon>Actinomycetes</taxon>
        <taxon>Micrococcales</taxon>
        <taxon>Micrococcaceae</taxon>
        <taxon>Paeniglutamicibacter</taxon>
    </lineage>
</organism>
<dbReference type="InterPro" id="IPR039793">
    <property type="entry name" value="UROS/Hem4"/>
</dbReference>
<evidence type="ECO:0000256" key="8">
    <source>
        <dbReference type="ARBA" id="ARBA00048617"/>
    </source>
</evidence>
<evidence type="ECO:0000256" key="2">
    <source>
        <dbReference type="ARBA" id="ARBA00008133"/>
    </source>
</evidence>
<proteinExistence type="inferred from homology"/>
<comment type="function">
    <text evidence="6 9">Catalyzes cyclization of the linear tetrapyrrole, hydroxymethylbilane, to the macrocyclic uroporphyrinogen III.</text>
</comment>
<comment type="catalytic activity">
    <reaction evidence="8 9">
        <text>hydroxymethylbilane = uroporphyrinogen III + H2O</text>
        <dbReference type="Rhea" id="RHEA:18965"/>
        <dbReference type="ChEBI" id="CHEBI:15377"/>
        <dbReference type="ChEBI" id="CHEBI:57308"/>
        <dbReference type="ChEBI" id="CHEBI:57845"/>
        <dbReference type="EC" id="4.2.1.75"/>
    </reaction>
</comment>
<evidence type="ECO:0000256" key="7">
    <source>
        <dbReference type="ARBA" id="ARBA00040167"/>
    </source>
</evidence>
<dbReference type="InterPro" id="IPR003754">
    <property type="entry name" value="4pyrrol_synth_uPrphyn_synth"/>
</dbReference>
<keyword evidence="5 9" id="KW-0627">Porphyrin biosynthesis</keyword>
<dbReference type="EC" id="4.2.1.75" evidence="3 9"/>